<dbReference type="Gene3D" id="3.80.10.10">
    <property type="entry name" value="Ribonuclease Inhibitor"/>
    <property type="match status" value="2"/>
</dbReference>
<dbReference type="FunCoup" id="B3M4H0">
    <property type="interactions" value="56"/>
</dbReference>
<dbReference type="GO" id="GO:0005654">
    <property type="term" value="C:nucleoplasm"/>
    <property type="evidence" value="ECO:0007669"/>
    <property type="project" value="EnsemblMetazoa"/>
</dbReference>
<dbReference type="SUPFAM" id="SSF46934">
    <property type="entry name" value="UBA-like"/>
    <property type="match status" value="1"/>
</dbReference>
<dbReference type="InterPro" id="IPR005637">
    <property type="entry name" value="TAP_C_dom"/>
</dbReference>
<dbReference type="GO" id="GO:0003727">
    <property type="term" value="F:single-stranded RNA binding"/>
    <property type="evidence" value="ECO:0007669"/>
    <property type="project" value="EnsemblMetazoa"/>
</dbReference>
<proteinExistence type="inferred from homology"/>
<dbReference type="SMART" id="SM00804">
    <property type="entry name" value="TAP_C"/>
    <property type="match status" value="1"/>
</dbReference>
<dbReference type="GO" id="GO:0090571">
    <property type="term" value="C:RNA polymerase II transcription repressor complex"/>
    <property type="evidence" value="ECO:0007669"/>
    <property type="project" value="EnsemblMetazoa"/>
</dbReference>
<dbReference type="InParanoid" id="B3M4H0"/>
<dbReference type="InterPro" id="IPR032675">
    <property type="entry name" value="LRR_dom_sf"/>
</dbReference>
<sequence>MRVLDFADGSVPICLEYPDGRVFRKCSSYGDRVPGLNWVEFTLYHDGGLEFMEDRRQILLEAIYEVVDGANFFPVYYQLGGRVDTFLARDCKKALDRLFLQKLTINLGHGISIGIGVQMGVARYITNQITPTYIIAEKLSELIKRLVKRDGVGGLLNLESFGSHPEFRNIVVSLANPSIFTTVCQVIRNDPDSYRVRGYILSKNRIRCLKPLSLFANNPSIELLDLSENRIASAERFCNEMAHFQAKELLLTKNPIEKNSKFPENIKALEKNFTLVNGVAFDKLHRDYCPLDNDIDLEADGTRIDGSNIWKLMEFKDSKDWHALCVSDPFHEYQKDALFDFVFISVDANLSEFYPCYYKYIRREHVFLVRNCFDQIVHLTNIRGMKIVVPPMLDLGERLLNFYLRMNVSVFKDHHLEPHKCIVKAVKESYPAQNRLLDLSQFQANKNLENVVVHMSSPKVLTSVLLVASKQFMENCSEIRLCNNKIIQVYQVNFLTRMGNLRALDLRHNWLHDLSLIQPLEVLPLKSLLLHGNPLCRNYAMASEYVRAVKEIFPQLTTLDGVELQANPGQTPQKNFLCYIGAYELVGDVFLSNYLREFEKARESLLKYYSDDSIFTMTCSYRIVQNQRTGATGQLLRRLSQYNSNARNLHQLDNSKATNFVFVGGMEIVELLLKLPKVTHDFHSLQTDVMHYDGKSAIIYVTGLLRDEAAGSFRGDDLFLAFSRQFVVKLEDDGLGLGKSARRLKITNERFNIMNPSKTMVRNAFKVSHLTHDKILDHKSELDVKDHKLLLFQEVTGLISTWCTSIVEAAEWDFEEALKLFLKKNEANEIPDIAFS</sequence>
<dbReference type="Pfam" id="PF24048">
    <property type="entry name" value="LRR_NXF1-5"/>
    <property type="match status" value="1"/>
</dbReference>
<comment type="subcellular location">
    <subcellularLocation>
        <location evidence="1">Nucleus</location>
    </subcellularLocation>
</comment>
<dbReference type="InterPro" id="IPR030217">
    <property type="entry name" value="NXF_fam"/>
</dbReference>
<gene>
    <name evidence="10" type="primary">Dana\GF10521</name>
    <name evidence="10" type="synonym">dana_GLEANR_10475</name>
    <name evidence="10" type="ORF">GF10521</name>
</gene>
<evidence type="ECO:0000256" key="2">
    <source>
        <dbReference type="ARBA" id="ARBA00009285"/>
    </source>
</evidence>
<dbReference type="GO" id="GO:0140463">
    <property type="term" value="F:chromatin-protein adaptor activity"/>
    <property type="evidence" value="ECO:0007669"/>
    <property type="project" value="EnsemblMetazoa"/>
</dbReference>
<name>B3M4H0_DROAN</name>
<dbReference type="Gene3D" id="1.10.8.10">
    <property type="entry name" value="DNA helicase RuvA subunit, C-terminal domain"/>
    <property type="match status" value="1"/>
</dbReference>
<dbReference type="SUPFAM" id="SSF54427">
    <property type="entry name" value="NTF2-like"/>
    <property type="match status" value="1"/>
</dbReference>
<evidence type="ECO:0000259" key="8">
    <source>
        <dbReference type="PROSITE" id="PS50177"/>
    </source>
</evidence>
<dbReference type="PANTHER" id="PTHR10662:SF22">
    <property type="entry name" value="NUCLEAR RNA EXPORT FACTOR 1"/>
    <property type="match status" value="1"/>
</dbReference>
<evidence type="ECO:0000256" key="6">
    <source>
        <dbReference type="ARBA" id="ARBA00022816"/>
    </source>
</evidence>
<keyword evidence="11" id="KW-1185">Reference proteome</keyword>
<dbReference type="SUPFAM" id="SSF52058">
    <property type="entry name" value="L domain-like"/>
    <property type="match status" value="2"/>
</dbReference>
<keyword evidence="5" id="KW-0677">Repeat</keyword>
<dbReference type="Pfam" id="PF22602">
    <property type="entry name" value="NXF_NTF2"/>
    <property type="match status" value="1"/>
</dbReference>
<keyword evidence="7" id="KW-0539">Nucleus</keyword>
<dbReference type="InterPro" id="IPR032710">
    <property type="entry name" value="NTF2-like_dom_sf"/>
</dbReference>
<dbReference type="EMBL" id="CH902618">
    <property type="protein sequence ID" value="EDV40464.1"/>
    <property type="molecule type" value="Genomic_DNA"/>
</dbReference>
<dbReference type="InterPro" id="IPR002075">
    <property type="entry name" value="NTF2_dom"/>
</dbReference>
<dbReference type="CDD" id="cd14273">
    <property type="entry name" value="UBA_TAP-C_like"/>
    <property type="match status" value="1"/>
</dbReference>
<dbReference type="Pfam" id="PF03943">
    <property type="entry name" value="TAP_C"/>
    <property type="match status" value="1"/>
</dbReference>
<dbReference type="OrthoDB" id="25872at2759"/>
<dbReference type="HOGENOM" id="CLU_016827_0_0_1"/>
<dbReference type="GO" id="GO:0016973">
    <property type="term" value="P:poly(A)+ mRNA export from nucleus"/>
    <property type="evidence" value="ECO:0007669"/>
    <property type="project" value="TreeGrafter"/>
</dbReference>
<keyword evidence="6" id="KW-0509">mRNA transport</keyword>
<organism evidence="10 11">
    <name type="scientific">Drosophila ananassae</name>
    <name type="common">Fruit fly</name>
    <dbReference type="NCBI Taxonomy" id="7217"/>
    <lineage>
        <taxon>Eukaryota</taxon>
        <taxon>Metazoa</taxon>
        <taxon>Ecdysozoa</taxon>
        <taxon>Arthropoda</taxon>
        <taxon>Hexapoda</taxon>
        <taxon>Insecta</taxon>
        <taxon>Pterygota</taxon>
        <taxon>Neoptera</taxon>
        <taxon>Endopterygota</taxon>
        <taxon>Diptera</taxon>
        <taxon>Brachycera</taxon>
        <taxon>Muscomorpha</taxon>
        <taxon>Ephydroidea</taxon>
        <taxon>Drosophilidae</taxon>
        <taxon>Drosophila</taxon>
        <taxon>Sophophora</taxon>
    </lineage>
</organism>
<dbReference type="Proteomes" id="UP000007801">
    <property type="component" value="Unassembled WGS sequence"/>
</dbReference>
<evidence type="ECO:0000256" key="7">
    <source>
        <dbReference type="ARBA" id="ARBA00023242"/>
    </source>
</evidence>
<evidence type="ECO:0000256" key="5">
    <source>
        <dbReference type="ARBA" id="ARBA00022737"/>
    </source>
</evidence>
<dbReference type="Gene3D" id="3.10.450.50">
    <property type="match status" value="1"/>
</dbReference>
<dbReference type="PROSITE" id="PS51281">
    <property type="entry name" value="TAP_C"/>
    <property type="match status" value="1"/>
</dbReference>
<feature type="domain" description="TAP-C" evidence="9">
    <location>
        <begin position="783"/>
        <end position="836"/>
    </location>
</feature>
<evidence type="ECO:0000313" key="10">
    <source>
        <dbReference type="EMBL" id="EDV40464.1"/>
    </source>
</evidence>
<dbReference type="PhylomeDB" id="B3M4H0"/>
<reference evidence="10 11" key="1">
    <citation type="journal article" date="2007" name="Nature">
        <title>Evolution of genes and genomes on the Drosophila phylogeny.</title>
        <authorList>
            <consortium name="Drosophila 12 Genomes Consortium"/>
            <person name="Clark A.G."/>
            <person name="Eisen M.B."/>
            <person name="Smith D.R."/>
            <person name="Bergman C.M."/>
            <person name="Oliver B."/>
            <person name="Markow T.A."/>
            <person name="Kaufman T.C."/>
            <person name="Kellis M."/>
            <person name="Gelbart W."/>
            <person name="Iyer V.N."/>
            <person name="Pollard D.A."/>
            <person name="Sackton T.B."/>
            <person name="Larracuente A.M."/>
            <person name="Singh N.D."/>
            <person name="Abad J.P."/>
            <person name="Abt D.N."/>
            <person name="Adryan B."/>
            <person name="Aguade M."/>
            <person name="Akashi H."/>
            <person name="Anderson W.W."/>
            <person name="Aquadro C.F."/>
            <person name="Ardell D.H."/>
            <person name="Arguello R."/>
            <person name="Artieri C.G."/>
            <person name="Barbash D.A."/>
            <person name="Barker D."/>
            <person name="Barsanti P."/>
            <person name="Batterham P."/>
            <person name="Batzoglou S."/>
            <person name="Begun D."/>
            <person name="Bhutkar A."/>
            <person name="Blanco E."/>
            <person name="Bosak S.A."/>
            <person name="Bradley R.K."/>
            <person name="Brand A.D."/>
            <person name="Brent M.R."/>
            <person name="Brooks A.N."/>
            <person name="Brown R.H."/>
            <person name="Butlin R.K."/>
            <person name="Caggese C."/>
            <person name="Calvi B.R."/>
            <person name="Bernardo de Carvalho A."/>
            <person name="Caspi A."/>
            <person name="Castrezana S."/>
            <person name="Celniker S.E."/>
            <person name="Chang J.L."/>
            <person name="Chapple C."/>
            <person name="Chatterji S."/>
            <person name="Chinwalla A."/>
            <person name="Civetta A."/>
            <person name="Clifton S.W."/>
            <person name="Comeron J.M."/>
            <person name="Costello J.C."/>
            <person name="Coyne J.A."/>
            <person name="Daub J."/>
            <person name="David R.G."/>
            <person name="Delcher A.L."/>
            <person name="Delehaunty K."/>
            <person name="Do C.B."/>
            <person name="Ebling H."/>
            <person name="Edwards K."/>
            <person name="Eickbush T."/>
            <person name="Evans J.D."/>
            <person name="Filipski A."/>
            <person name="Findeiss S."/>
            <person name="Freyhult E."/>
            <person name="Fulton L."/>
            <person name="Fulton R."/>
            <person name="Garcia A.C."/>
            <person name="Gardiner A."/>
            <person name="Garfield D.A."/>
            <person name="Garvin B.E."/>
            <person name="Gibson G."/>
            <person name="Gilbert D."/>
            <person name="Gnerre S."/>
            <person name="Godfrey J."/>
            <person name="Good R."/>
            <person name="Gotea V."/>
            <person name="Gravely B."/>
            <person name="Greenberg A.J."/>
            <person name="Griffiths-Jones S."/>
            <person name="Gross S."/>
            <person name="Guigo R."/>
            <person name="Gustafson E.A."/>
            <person name="Haerty W."/>
            <person name="Hahn M.W."/>
            <person name="Halligan D.L."/>
            <person name="Halpern A.L."/>
            <person name="Halter G.M."/>
            <person name="Han M.V."/>
            <person name="Heger A."/>
            <person name="Hillier L."/>
            <person name="Hinrichs A.S."/>
            <person name="Holmes I."/>
            <person name="Hoskins R.A."/>
            <person name="Hubisz M.J."/>
            <person name="Hultmark D."/>
            <person name="Huntley M.A."/>
            <person name="Jaffe D.B."/>
            <person name="Jagadeeshan S."/>
            <person name="Jeck W.R."/>
            <person name="Johnson J."/>
            <person name="Jones C.D."/>
            <person name="Jordan W.C."/>
            <person name="Karpen G.H."/>
            <person name="Kataoka E."/>
            <person name="Keightley P.D."/>
            <person name="Kheradpour P."/>
            <person name="Kirkness E.F."/>
            <person name="Koerich L.B."/>
            <person name="Kristiansen K."/>
            <person name="Kudrna D."/>
            <person name="Kulathinal R.J."/>
            <person name="Kumar S."/>
            <person name="Kwok R."/>
            <person name="Lander E."/>
            <person name="Langley C.H."/>
            <person name="Lapoint R."/>
            <person name="Lazzaro B.P."/>
            <person name="Lee S.J."/>
            <person name="Levesque L."/>
            <person name="Li R."/>
            <person name="Lin C.F."/>
            <person name="Lin M.F."/>
            <person name="Lindblad-Toh K."/>
            <person name="Llopart A."/>
            <person name="Long M."/>
            <person name="Low L."/>
            <person name="Lozovsky E."/>
            <person name="Lu J."/>
            <person name="Luo M."/>
            <person name="Machado C.A."/>
            <person name="Makalowski W."/>
            <person name="Marzo M."/>
            <person name="Matsuda M."/>
            <person name="Matzkin L."/>
            <person name="McAllister B."/>
            <person name="McBride C.S."/>
            <person name="McKernan B."/>
            <person name="McKernan K."/>
            <person name="Mendez-Lago M."/>
            <person name="Minx P."/>
            <person name="Mollenhauer M.U."/>
            <person name="Montooth K."/>
            <person name="Mount S.M."/>
            <person name="Mu X."/>
            <person name="Myers E."/>
            <person name="Negre B."/>
            <person name="Newfeld S."/>
            <person name="Nielsen R."/>
            <person name="Noor M.A."/>
            <person name="O'Grady P."/>
            <person name="Pachter L."/>
            <person name="Papaceit M."/>
            <person name="Parisi M.J."/>
            <person name="Parisi M."/>
            <person name="Parts L."/>
            <person name="Pedersen J.S."/>
            <person name="Pesole G."/>
            <person name="Phillippy A.M."/>
            <person name="Ponting C.P."/>
            <person name="Pop M."/>
            <person name="Porcelli D."/>
            <person name="Powell J.R."/>
            <person name="Prohaska S."/>
            <person name="Pruitt K."/>
            <person name="Puig M."/>
            <person name="Quesneville H."/>
            <person name="Ram K.R."/>
            <person name="Rand D."/>
            <person name="Rasmussen M.D."/>
            <person name="Reed L.K."/>
            <person name="Reenan R."/>
            <person name="Reily A."/>
            <person name="Remington K.A."/>
            <person name="Rieger T.T."/>
            <person name="Ritchie M.G."/>
            <person name="Robin C."/>
            <person name="Rogers Y.H."/>
            <person name="Rohde C."/>
            <person name="Rozas J."/>
            <person name="Rubenfield M.J."/>
            <person name="Ruiz A."/>
            <person name="Russo S."/>
            <person name="Salzberg S.L."/>
            <person name="Sanchez-Gracia A."/>
            <person name="Saranga D.J."/>
            <person name="Sato H."/>
            <person name="Schaeffer S.W."/>
            <person name="Schatz M.C."/>
            <person name="Schlenke T."/>
            <person name="Schwartz R."/>
            <person name="Segarra C."/>
            <person name="Singh R.S."/>
            <person name="Sirot L."/>
            <person name="Sirota M."/>
            <person name="Sisneros N.B."/>
            <person name="Smith C.D."/>
            <person name="Smith T.F."/>
            <person name="Spieth J."/>
            <person name="Stage D.E."/>
            <person name="Stark A."/>
            <person name="Stephan W."/>
            <person name="Strausberg R.L."/>
            <person name="Strempel S."/>
            <person name="Sturgill D."/>
            <person name="Sutton G."/>
            <person name="Sutton G.G."/>
            <person name="Tao W."/>
            <person name="Teichmann S."/>
            <person name="Tobari Y.N."/>
            <person name="Tomimura Y."/>
            <person name="Tsolas J.M."/>
            <person name="Valente V.L."/>
            <person name="Venter E."/>
            <person name="Venter J.C."/>
            <person name="Vicario S."/>
            <person name="Vieira F.G."/>
            <person name="Vilella A.J."/>
            <person name="Villasante A."/>
            <person name="Walenz B."/>
            <person name="Wang J."/>
            <person name="Wasserman M."/>
            <person name="Watts T."/>
            <person name="Wilson D."/>
            <person name="Wilson R.K."/>
            <person name="Wing R.A."/>
            <person name="Wolfner M.F."/>
            <person name="Wong A."/>
            <person name="Wong G.K."/>
            <person name="Wu C.I."/>
            <person name="Wu G."/>
            <person name="Yamamoto D."/>
            <person name="Yang H.P."/>
            <person name="Yang S.P."/>
            <person name="Yorke J.A."/>
            <person name="Yoshida K."/>
            <person name="Zdobnov E."/>
            <person name="Zhang P."/>
            <person name="Zhang Y."/>
            <person name="Zimin A.V."/>
            <person name="Baldwin J."/>
            <person name="Abdouelleil A."/>
            <person name="Abdulkadir J."/>
            <person name="Abebe A."/>
            <person name="Abera B."/>
            <person name="Abreu J."/>
            <person name="Acer S.C."/>
            <person name="Aftuck L."/>
            <person name="Alexander A."/>
            <person name="An P."/>
            <person name="Anderson E."/>
            <person name="Anderson S."/>
            <person name="Arachi H."/>
            <person name="Azer M."/>
            <person name="Bachantsang P."/>
            <person name="Barry A."/>
            <person name="Bayul T."/>
            <person name="Berlin A."/>
            <person name="Bessette D."/>
            <person name="Bloom T."/>
            <person name="Blye J."/>
            <person name="Boguslavskiy L."/>
            <person name="Bonnet C."/>
            <person name="Boukhgalter B."/>
            <person name="Bourzgui I."/>
            <person name="Brown A."/>
            <person name="Cahill P."/>
            <person name="Channer S."/>
            <person name="Cheshatsang Y."/>
            <person name="Chuda L."/>
            <person name="Citroen M."/>
            <person name="Collymore A."/>
            <person name="Cooke P."/>
            <person name="Costello M."/>
            <person name="D'Aco K."/>
            <person name="Daza R."/>
            <person name="De Haan G."/>
            <person name="DeGray S."/>
            <person name="DeMaso C."/>
            <person name="Dhargay N."/>
            <person name="Dooley K."/>
            <person name="Dooley E."/>
            <person name="Doricent M."/>
            <person name="Dorje P."/>
            <person name="Dorjee K."/>
            <person name="Dupes A."/>
            <person name="Elong R."/>
            <person name="Falk J."/>
            <person name="Farina A."/>
            <person name="Faro S."/>
            <person name="Ferguson D."/>
            <person name="Fisher S."/>
            <person name="Foley C.D."/>
            <person name="Franke A."/>
            <person name="Friedrich D."/>
            <person name="Gadbois L."/>
            <person name="Gearin G."/>
            <person name="Gearin C.R."/>
            <person name="Giannoukos G."/>
            <person name="Goode T."/>
            <person name="Graham J."/>
            <person name="Grandbois E."/>
            <person name="Grewal S."/>
            <person name="Gyaltsen K."/>
            <person name="Hafez N."/>
            <person name="Hagos B."/>
            <person name="Hall J."/>
            <person name="Henson C."/>
            <person name="Hollinger A."/>
            <person name="Honan T."/>
            <person name="Huard M.D."/>
            <person name="Hughes L."/>
            <person name="Hurhula B."/>
            <person name="Husby M.E."/>
            <person name="Kamat A."/>
            <person name="Kanga B."/>
            <person name="Kashin S."/>
            <person name="Khazanovich D."/>
            <person name="Kisner P."/>
            <person name="Lance K."/>
            <person name="Lara M."/>
            <person name="Lee W."/>
            <person name="Lennon N."/>
            <person name="Letendre F."/>
            <person name="LeVine R."/>
            <person name="Lipovsky A."/>
            <person name="Liu X."/>
            <person name="Liu J."/>
            <person name="Liu S."/>
            <person name="Lokyitsang T."/>
            <person name="Lokyitsang Y."/>
            <person name="Lubonja R."/>
            <person name="Lui A."/>
            <person name="MacDonald P."/>
            <person name="Magnisalis V."/>
            <person name="Maru K."/>
            <person name="Matthews C."/>
            <person name="McCusker W."/>
            <person name="McDonough S."/>
            <person name="Mehta T."/>
            <person name="Meldrim J."/>
            <person name="Meneus L."/>
            <person name="Mihai O."/>
            <person name="Mihalev A."/>
            <person name="Mihova T."/>
            <person name="Mittelman R."/>
            <person name="Mlenga V."/>
            <person name="Montmayeur A."/>
            <person name="Mulrain L."/>
            <person name="Navidi A."/>
            <person name="Naylor J."/>
            <person name="Negash T."/>
            <person name="Nguyen T."/>
            <person name="Nguyen N."/>
            <person name="Nicol R."/>
            <person name="Norbu C."/>
            <person name="Norbu N."/>
            <person name="Novod N."/>
            <person name="O'Neill B."/>
            <person name="Osman S."/>
            <person name="Markiewicz E."/>
            <person name="Oyono O.L."/>
            <person name="Patti C."/>
            <person name="Phunkhang P."/>
            <person name="Pierre F."/>
            <person name="Priest M."/>
            <person name="Raghuraman S."/>
            <person name="Rege F."/>
            <person name="Reyes R."/>
            <person name="Rise C."/>
            <person name="Rogov P."/>
            <person name="Ross K."/>
            <person name="Ryan E."/>
            <person name="Settipalli S."/>
            <person name="Shea T."/>
            <person name="Sherpa N."/>
            <person name="Shi L."/>
            <person name="Shih D."/>
            <person name="Sparrow T."/>
            <person name="Spaulding J."/>
            <person name="Stalker J."/>
            <person name="Stange-Thomann N."/>
            <person name="Stavropoulos S."/>
            <person name="Stone C."/>
            <person name="Strader C."/>
            <person name="Tesfaye S."/>
            <person name="Thomson T."/>
            <person name="Thoulutsang Y."/>
            <person name="Thoulutsang D."/>
            <person name="Topham K."/>
            <person name="Topping I."/>
            <person name="Tsamla T."/>
            <person name="Vassiliev H."/>
            <person name="Vo A."/>
            <person name="Wangchuk T."/>
            <person name="Wangdi T."/>
            <person name="Weiand M."/>
            <person name="Wilkinson J."/>
            <person name="Wilson A."/>
            <person name="Yadav S."/>
            <person name="Young G."/>
            <person name="Yu Q."/>
            <person name="Zembek L."/>
            <person name="Zhong D."/>
            <person name="Zimmer A."/>
            <person name="Zwirko Z."/>
            <person name="Jaffe D.B."/>
            <person name="Alvarez P."/>
            <person name="Brockman W."/>
            <person name="Butler J."/>
            <person name="Chin C."/>
            <person name="Gnerre S."/>
            <person name="Grabherr M."/>
            <person name="Kleber M."/>
            <person name="Mauceli E."/>
            <person name="MacCallum I."/>
        </authorList>
    </citation>
    <scope>NUCLEOTIDE SEQUENCE [LARGE SCALE GENOMIC DNA]</scope>
    <source>
        <strain evidence="11">Tucson 14024-0371.13</strain>
    </source>
</reference>
<dbReference type="PROSITE" id="PS50177">
    <property type="entry name" value="NTF2_DOMAIN"/>
    <property type="match status" value="1"/>
</dbReference>
<dbReference type="InterPro" id="IPR018222">
    <property type="entry name" value="Nuclear_transport_factor_2_euk"/>
</dbReference>
<dbReference type="OMA" id="ERFNIMN"/>
<comment type="similarity">
    <text evidence="2">Belongs to the NXF family.</text>
</comment>
<dbReference type="AlphaFoldDB" id="B3M4H0"/>
<dbReference type="InterPro" id="IPR001611">
    <property type="entry name" value="Leu-rich_rpt"/>
</dbReference>
<dbReference type="GO" id="GO:1990139">
    <property type="term" value="P:protein localization to nuclear periphery"/>
    <property type="evidence" value="ECO:0007669"/>
    <property type="project" value="EnsemblMetazoa"/>
</dbReference>
<dbReference type="STRING" id="7217.B3M4H0"/>
<evidence type="ECO:0000256" key="3">
    <source>
        <dbReference type="ARBA" id="ARBA00022448"/>
    </source>
</evidence>
<dbReference type="eggNOG" id="KOG3763">
    <property type="taxonomic scope" value="Eukaryota"/>
</dbReference>
<dbReference type="GeneID" id="6493391"/>
<evidence type="ECO:0000256" key="1">
    <source>
        <dbReference type="ARBA" id="ARBA00004123"/>
    </source>
</evidence>
<dbReference type="KEGG" id="dan:6493391"/>
<evidence type="ECO:0008006" key="12">
    <source>
        <dbReference type="Google" id="ProtNLM"/>
    </source>
</evidence>
<dbReference type="PANTHER" id="PTHR10662">
    <property type="entry name" value="NUCLEAR RNA EXPORT FACTOR"/>
    <property type="match status" value="1"/>
</dbReference>
<feature type="domain" description="NTF2" evidence="8">
    <location>
        <begin position="586"/>
        <end position="753"/>
    </location>
</feature>
<protein>
    <recommendedName>
        <fullName evidence="12">NTF2 domain-containing protein</fullName>
    </recommendedName>
</protein>
<evidence type="ECO:0000256" key="4">
    <source>
        <dbReference type="ARBA" id="ARBA00022614"/>
    </source>
</evidence>
<accession>B3M4H0</accession>
<dbReference type="GO" id="GO:0005737">
    <property type="term" value="C:cytoplasm"/>
    <property type="evidence" value="ECO:0007669"/>
    <property type="project" value="EnsemblMetazoa"/>
</dbReference>
<dbReference type="InterPro" id="IPR009060">
    <property type="entry name" value="UBA-like_sf"/>
</dbReference>
<dbReference type="CTD" id="56001"/>
<evidence type="ECO:0000313" key="11">
    <source>
        <dbReference type="Proteomes" id="UP000007801"/>
    </source>
</evidence>
<keyword evidence="3" id="KW-0813">Transport</keyword>
<dbReference type="InterPro" id="IPR057125">
    <property type="entry name" value="NXF1/2/3/5-like_LRR"/>
</dbReference>
<keyword evidence="4" id="KW-0433">Leucine-rich repeat</keyword>
<dbReference type="PROSITE" id="PS51450">
    <property type="entry name" value="LRR"/>
    <property type="match status" value="1"/>
</dbReference>
<evidence type="ECO:0000259" key="9">
    <source>
        <dbReference type="PROSITE" id="PS51281"/>
    </source>
</evidence>
<dbReference type="GO" id="GO:0141006">
    <property type="term" value="P:transposable element silencing by piRNA-mediated heterochromatin formation"/>
    <property type="evidence" value="ECO:0007669"/>
    <property type="project" value="EnsemblMetazoa"/>
</dbReference>